<dbReference type="OrthoDB" id="853480at2"/>
<dbReference type="NCBIfam" id="TIGR04312">
    <property type="entry name" value="choice_anch_B"/>
    <property type="match status" value="1"/>
</dbReference>
<dbReference type="KEGG" id="fpf:DCC35_18595"/>
<evidence type="ECO:0000313" key="1">
    <source>
        <dbReference type="EMBL" id="QCK16593.1"/>
    </source>
</evidence>
<evidence type="ECO:0000313" key="2">
    <source>
        <dbReference type="Proteomes" id="UP000298616"/>
    </source>
</evidence>
<dbReference type="Pfam" id="PF08309">
    <property type="entry name" value="LVIVD"/>
    <property type="match status" value="2"/>
</dbReference>
<dbReference type="AlphaFoldDB" id="A0A4D7JP98"/>
<dbReference type="SUPFAM" id="SSF75011">
    <property type="entry name" value="3-carboxy-cis,cis-mucoante lactonizing enzyme"/>
    <property type="match status" value="1"/>
</dbReference>
<reference evidence="1 2" key="1">
    <citation type="submission" date="2018-04" db="EMBL/GenBank/DDBJ databases">
        <title>Complete genome uncultured novel isolate.</title>
        <authorList>
            <person name="Merlino G."/>
        </authorList>
    </citation>
    <scope>NUCLEOTIDE SEQUENCE [LARGE SCALE GENOMIC DNA]</scope>
    <source>
        <strain evidence="2">R1DC9</strain>
    </source>
</reference>
<organism evidence="1 2">
    <name type="scientific">Mangrovivirga cuniculi</name>
    <dbReference type="NCBI Taxonomy" id="2715131"/>
    <lineage>
        <taxon>Bacteria</taxon>
        <taxon>Pseudomonadati</taxon>
        <taxon>Bacteroidota</taxon>
        <taxon>Cytophagia</taxon>
        <taxon>Cytophagales</taxon>
        <taxon>Mangrovivirgaceae</taxon>
        <taxon>Mangrovivirga</taxon>
    </lineage>
</organism>
<dbReference type="RefSeq" id="WP_137092184.1">
    <property type="nucleotide sequence ID" value="NZ_CP028923.1"/>
</dbReference>
<gene>
    <name evidence="1" type="ORF">DCC35_18595</name>
</gene>
<dbReference type="InterPro" id="IPR027589">
    <property type="entry name" value="Choice_anch_B"/>
</dbReference>
<protein>
    <recommendedName>
        <fullName evidence="3">LVIVD repeat-containing protein</fullName>
    </recommendedName>
</protein>
<dbReference type="PROSITE" id="PS51257">
    <property type="entry name" value="PROKAR_LIPOPROTEIN"/>
    <property type="match status" value="1"/>
</dbReference>
<name>A0A4D7JP98_9BACT</name>
<accession>A0A4D7JP98</accession>
<proteinExistence type="predicted"/>
<dbReference type="InterPro" id="IPR013211">
    <property type="entry name" value="LVIVD"/>
</dbReference>
<keyword evidence="2" id="KW-1185">Reference proteome</keyword>
<dbReference type="Proteomes" id="UP000298616">
    <property type="component" value="Chromosome"/>
</dbReference>
<dbReference type="EMBL" id="CP028923">
    <property type="protein sequence ID" value="QCK16593.1"/>
    <property type="molecule type" value="Genomic_DNA"/>
</dbReference>
<evidence type="ECO:0008006" key="3">
    <source>
        <dbReference type="Google" id="ProtNLM"/>
    </source>
</evidence>
<sequence>MLKSTKIILAISIILITLSCGKNPEPILEDEKADIGKYPANQLISSLDLDVLKIYDLWGYIDPATNNKYILAGYIDITTGGIVIIDVTDPYNPTKKAFSTGSQVLDIKTYDHYAYITTGNNFTPSYIIDLKDINNPQIVNEIPESHNIFIVDDLLMLTDSGTRIYDISSDPANPIPIWGDSLYSGHDLMATDQYLYDFHTSKTIIYSRISDSEYKLLSEIKGASVMNFHHSGWVTDDENFLFICDEFAGREGNEKQDITIWDISDKTSPEYITSINDNTSTVHNIQIQGEYAYVSYYTAGYKVFNISNPASPKLIYEYDTNPEAQDNMLFDGAFGVYTLFNDGKVYVSDMQNGLFIFGNRFQTKPE</sequence>